<evidence type="ECO:0000256" key="9">
    <source>
        <dbReference type="PROSITE-ProRule" id="PRU00205"/>
    </source>
</evidence>
<comment type="similarity">
    <text evidence="2 8">Belongs to the TRAM family.</text>
</comment>
<evidence type="ECO:0000313" key="13">
    <source>
        <dbReference type="EnsemblMetazoa" id="tetur05g02600.1"/>
    </source>
</evidence>
<dbReference type="HOGENOM" id="CLU_062830_0_0_1"/>
<feature type="transmembrane region" description="Helical" evidence="11">
    <location>
        <begin position="76"/>
        <end position="98"/>
    </location>
</feature>
<dbReference type="GO" id="GO:0045048">
    <property type="term" value="P:protein insertion into ER membrane"/>
    <property type="evidence" value="ECO:0007669"/>
    <property type="project" value="TreeGrafter"/>
</dbReference>
<dbReference type="eggNOG" id="KOG1608">
    <property type="taxonomic scope" value="Eukaryota"/>
</dbReference>
<evidence type="ECO:0000259" key="12">
    <source>
        <dbReference type="PROSITE" id="PS50922"/>
    </source>
</evidence>
<dbReference type="InterPro" id="IPR006634">
    <property type="entry name" value="TLC-dom"/>
</dbReference>
<dbReference type="PIRSF" id="PIRSF005449">
    <property type="entry name" value="Translocation_assoc_membrane"/>
    <property type="match status" value="1"/>
</dbReference>
<feature type="transmembrane region" description="Helical" evidence="11">
    <location>
        <begin position="28"/>
        <end position="56"/>
    </location>
</feature>
<feature type="transmembrane region" description="Helical" evidence="11">
    <location>
        <begin position="119"/>
        <end position="136"/>
    </location>
</feature>
<feature type="compositionally biased region" description="Basic residues" evidence="10">
    <location>
        <begin position="331"/>
        <end position="344"/>
    </location>
</feature>
<keyword evidence="4 9" id="KW-0812">Transmembrane</keyword>
<dbReference type="OMA" id="CAVFFYF"/>
<feature type="transmembrane region" description="Helical" evidence="11">
    <location>
        <begin position="294"/>
        <end position="314"/>
    </location>
</feature>
<feature type="transmembrane region" description="Helical" evidence="11">
    <location>
        <begin position="193"/>
        <end position="214"/>
    </location>
</feature>
<dbReference type="GO" id="GO:0005789">
    <property type="term" value="C:endoplasmic reticulum membrane"/>
    <property type="evidence" value="ECO:0007669"/>
    <property type="project" value="TreeGrafter"/>
</dbReference>
<reference evidence="13" key="2">
    <citation type="submission" date="2015-06" db="UniProtKB">
        <authorList>
            <consortium name="EnsemblMetazoa"/>
        </authorList>
    </citation>
    <scope>IDENTIFICATION</scope>
</reference>
<dbReference type="EMBL" id="CAEY01001578">
    <property type="status" value="NOT_ANNOTATED_CDS"/>
    <property type="molecule type" value="Genomic_DNA"/>
</dbReference>
<feature type="domain" description="TLC" evidence="12">
    <location>
        <begin position="113"/>
        <end position="324"/>
    </location>
</feature>
<reference evidence="14" key="1">
    <citation type="submission" date="2011-08" db="EMBL/GenBank/DDBJ databases">
        <authorList>
            <person name="Rombauts S."/>
        </authorList>
    </citation>
    <scope>NUCLEOTIDE SEQUENCE</scope>
    <source>
        <strain evidence="14">London</strain>
    </source>
</reference>
<protein>
    <recommendedName>
        <fullName evidence="8">Translocating chain-associated membrane protein</fullName>
    </recommendedName>
</protein>
<dbReference type="GO" id="GO:0006616">
    <property type="term" value="P:SRP-dependent cotranslational protein targeting to membrane, translocation"/>
    <property type="evidence" value="ECO:0007669"/>
    <property type="project" value="InterPro"/>
</dbReference>
<evidence type="ECO:0000256" key="3">
    <source>
        <dbReference type="ARBA" id="ARBA00022448"/>
    </source>
</evidence>
<evidence type="ECO:0000256" key="4">
    <source>
        <dbReference type="ARBA" id="ARBA00022692"/>
    </source>
</evidence>
<keyword evidence="5 8" id="KW-0653">Protein transport</keyword>
<organism evidence="13 14">
    <name type="scientific">Tetranychus urticae</name>
    <name type="common">Two-spotted spider mite</name>
    <dbReference type="NCBI Taxonomy" id="32264"/>
    <lineage>
        <taxon>Eukaryota</taxon>
        <taxon>Metazoa</taxon>
        <taxon>Ecdysozoa</taxon>
        <taxon>Arthropoda</taxon>
        <taxon>Chelicerata</taxon>
        <taxon>Arachnida</taxon>
        <taxon>Acari</taxon>
        <taxon>Acariformes</taxon>
        <taxon>Trombidiformes</taxon>
        <taxon>Prostigmata</taxon>
        <taxon>Eleutherengona</taxon>
        <taxon>Raphignathae</taxon>
        <taxon>Tetranychoidea</taxon>
        <taxon>Tetranychidae</taxon>
        <taxon>Tetranychus</taxon>
    </lineage>
</organism>
<evidence type="ECO:0000256" key="2">
    <source>
        <dbReference type="ARBA" id="ARBA00005999"/>
    </source>
</evidence>
<dbReference type="PROSITE" id="PS50922">
    <property type="entry name" value="TLC"/>
    <property type="match status" value="1"/>
</dbReference>
<evidence type="ECO:0000256" key="6">
    <source>
        <dbReference type="ARBA" id="ARBA00022989"/>
    </source>
</evidence>
<keyword evidence="8" id="KW-0811">Translocation</keyword>
<sequence length="377" mass="44552">MPVKRRTGVVKNPPILSHEFFIQNHPDIVSCVAMIFIVGLLFQATSPLASLFIVMSHNVTELHEQTVLYSYGTKDLALIFFYFLISIVMHAVVQEYLLDKLNRRLHLSKIKHSKFNESGQLLSFYLVSILWAIEIIRREGYLWSISKLWIDYPYHHMSYIFKFYFIIQISYWLHTFPELYLQKIKKEEMGPRITYSSLYLFFFAAAYVLNFTRIALCLSVLHYTVEALFHFSRLCYFADKVPLSEYGFKLWNVLFVFVRLASITLSVLTFWYGLAVNQKSTLSLFEGNFNTQLIRINCLLTLFFLQAWMMWNFITFHLKRMRERATEKQQAKKKAFKSQPKKPKRTDDDVNELPEVDQNTKKMVTQRTAAKTGKLKH</sequence>
<evidence type="ECO:0000256" key="5">
    <source>
        <dbReference type="ARBA" id="ARBA00022927"/>
    </source>
</evidence>
<dbReference type="Pfam" id="PF03798">
    <property type="entry name" value="TRAM_LAG1_CLN8"/>
    <property type="match status" value="1"/>
</dbReference>
<dbReference type="PANTHER" id="PTHR12371:SF11">
    <property type="entry name" value="TRANSLOCATING CHAIN-ASSOCIATED MEMBRANE PROTEIN"/>
    <property type="match status" value="1"/>
</dbReference>
<keyword evidence="7 9" id="KW-0472">Membrane</keyword>
<dbReference type="PANTHER" id="PTHR12371">
    <property type="entry name" value="TRANSLOCATION ASSOCIATED MEMBRANE PROTEIN"/>
    <property type="match status" value="1"/>
</dbReference>
<comment type="subcellular location">
    <subcellularLocation>
        <location evidence="1">Membrane</location>
        <topology evidence="1">Multi-pass membrane protein</topology>
    </subcellularLocation>
</comment>
<evidence type="ECO:0000256" key="8">
    <source>
        <dbReference type="PIRNR" id="PIRNR005449"/>
    </source>
</evidence>
<dbReference type="InterPro" id="IPR016447">
    <property type="entry name" value="Translocation_assoc_membrane"/>
</dbReference>
<dbReference type="AlphaFoldDB" id="T1K4H2"/>
<gene>
    <name evidence="13" type="primary">107360364</name>
</gene>
<evidence type="ECO:0000256" key="1">
    <source>
        <dbReference type="ARBA" id="ARBA00004141"/>
    </source>
</evidence>
<dbReference type="SMART" id="SM00724">
    <property type="entry name" value="TLC"/>
    <property type="match status" value="1"/>
</dbReference>
<keyword evidence="14" id="KW-1185">Reference proteome</keyword>
<evidence type="ECO:0000256" key="7">
    <source>
        <dbReference type="ARBA" id="ARBA00023136"/>
    </source>
</evidence>
<evidence type="ECO:0000313" key="14">
    <source>
        <dbReference type="Proteomes" id="UP000015104"/>
    </source>
</evidence>
<dbReference type="STRING" id="32264.T1K4H2"/>
<dbReference type="OrthoDB" id="3053196at2759"/>
<proteinExistence type="inferred from homology"/>
<accession>T1K4H2</accession>
<feature type="region of interest" description="Disordered" evidence="10">
    <location>
        <begin position="328"/>
        <end position="377"/>
    </location>
</feature>
<evidence type="ECO:0000256" key="11">
    <source>
        <dbReference type="SAM" id="Phobius"/>
    </source>
</evidence>
<feature type="transmembrane region" description="Helical" evidence="11">
    <location>
        <begin position="250"/>
        <end position="274"/>
    </location>
</feature>
<evidence type="ECO:0000256" key="10">
    <source>
        <dbReference type="SAM" id="MobiDB-lite"/>
    </source>
</evidence>
<keyword evidence="6 11" id="KW-1133">Transmembrane helix</keyword>
<keyword evidence="3 8" id="KW-0813">Transport</keyword>
<dbReference type="KEGG" id="tut:107360364"/>
<dbReference type="Proteomes" id="UP000015104">
    <property type="component" value="Unassembled WGS sequence"/>
</dbReference>
<dbReference type="EnsemblMetazoa" id="tetur05g02600.1">
    <property type="protein sequence ID" value="tetur05g02600.1"/>
    <property type="gene ID" value="tetur05g02600"/>
</dbReference>
<feature type="transmembrane region" description="Helical" evidence="11">
    <location>
        <begin position="156"/>
        <end position="173"/>
    </location>
</feature>
<name>T1K4H2_TETUR</name>